<dbReference type="Pfam" id="PF00578">
    <property type="entry name" value="AhpC-TSA"/>
    <property type="match status" value="1"/>
</dbReference>
<dbReference type="AlphaFoldDB" id="A0A9N8J5N8"/>
<keyword evidence="3" id="KW-1185">Reference proteome</keyword>
<evidence type="ECO:0000259" key="1">
    <source>
        <dbReference type="Pfam" id="PF00578"/>
    </source>
</evidence>
<gene>
    <name evidence="2" type="ORF">FLAPXU55_03418</name>
</gene>
<dbReference type="RefSeq" id="WP_180859659.1">
    <property type="nucleotide sequence ID" value="NZ_CAIJDE010000050.1"/>
</dbReference>
<reference evidence="2 3" key="1">
    <citation type="submission" date="2020-06" db="EMBL/GenBank/DDBJ databases">
        <authorList>
            <person name="Criscuolo A."/>
        </authorList>
    </citation>
    <scope>NUCLEOTIDE SEQUENCE [LARGE SCALE GENOMIC DNA]</scope>
    <source>
        <strain evidence="2">PXU-55</strain>
    </source>
</reference>
<comment type="caution">
    <text evidence="2">The sequence shown here is derived from an EMBL/GenBank/DDBJ whole genome shotgun (WGS) entry which is preliminary data.</text>
</comment>
<dbReference type="Gene3D" id="3.40.30.10">
    <property type="entry name" value="Glutaredoxin"/>
    <property type="match status" value="1"/>
</dbReference>
<evidence type="ECO:0000313" key="3">
    <source>
        <dbReference type="Proteomes" id="UP000533639"/>
    </source>
</evidence>
<organism evidence="2 3">
    <name type="scientific">Flavobacterium panici</name>
    <dbReference type="NCBI Taxonomy" id="2654843"/>
    <lineage>
        <taxon>Bacteria</taxon>
        <taxon>Pseudomonadati</taxon>
        <taxon>Bacteroidota</taxon>
        <taxon>Flavobacteriia</taxon>
        <taxon>Flavobacteriales</taxon>
        <taxon>Flavobacteriaceae</taxon>
        <taxon>Flavobacterium</taxon>
    </lineage>
</organism>
<feature type="domain" description="Alkyl hydroperoxide reductase subunit C/ Thiol specific antioxidant" evidence="1">
    <location>
        <begin position="328"/>
        <end position="421"/>
    </location>
</feature>
<evidence type="ECO:0000313" key="2">
    <source>
        <dbReference type="EMBL" id="CAC9975702.1"/>
    </source>
</evidence>
<dbReference type="Proteomes" id="UP000533639">
    <property type="component" value="Unassembled WGS sequence"/>
</dbReference>
<dbReference type="SUPFAM" id="SSF52833">
    <property type="entry name" value="Thioredoxin-like"/>
    <property type="match status" value="1"/>
</dbReference>
<dbReference type="GO" id="GO:0016491">
    <property type="term" value="F:oxidoreductase activity"/>
    <property type="evidence" value="ECO:0007669"/>
    <property type="project" value="InterPro"/>
</dbReference>
<dbReference type="InterPro" id="IPR036249">
    <property type="entry name" value="Thioredoxin-like_sf"/>
</dbReference>
<dbReference type="InterPro" id="IPR000866">
    <property type="entry name" value="AhpC/TSA"/>
</dbReference>
<accession>A0A9N8J5N8</accession>
<dbReference type="GO" id="GO:0016209">
    <property type="term" value="F:antioxidant activity"/>
    <property type="evidence" value="ECO:0007669"/>
    <property type="project" value="InterPro"/>
</dbReference>
<protein>
    <recommendedName>
        <fullName evidence="1">Alkyl hydroperoxide reductase subunit C/ Thiol specific antioxidant domain-containing protein</fullName>
    </recommendedName>
</protein>
<proteinExistence type="predicted"/>
<name>A0A9N8J5N8_9FLAO</name>
<dbReference type="EMBL" id="CAIJDE010000050">
    <property type="protein sequence ID" value="CAC9975702.1"/>
    <property type="molecule type" value="Genomic_DNA"/>
</dbReference>
<sequence>MKNILLKSFAFFSILTSLQSQTINVHLSHYAGKQYLYMFEKGSKKDTIVTGKLDTEGKTVLTIPAAKKGYTGISHFVLTEGGGMDFIVNNENFSVSCLEEQPNFENTKNTGSPENEFLNQKIKQQKAILDKAGFVQYGLNAYKTEDVLYPALQKENENLQQQFTALRNETAKSTLYAARFIEIYRFLMGIGSSFNQTEEEKAKELNLFVKEKLDMQALYNSGFWNETIEGWADLQQRIIKDDAVLLADTKQILSRIKSKEIYTAFTEKIVTVFTKAGKDDLITAISEYAAKSGKLEKPSKKLTSAINAPVVGAKAPVLETPSGKKTINKKTLLFFYESGCNNCENEIHQLLGNYQIVKNKGYEVISVAADMTKNTGDGHHHAFPWAAQLCDFKGFAGPNFQTYAIIGTPTFFTIDERGIITGKYARLIDTGILN</sequence>